<evidence type="ECO:0000313" key="2">
    <source>
        <dbReference type="RefSeq" id="XP_003745827.1"/>
    </source>
</evidence>
<gene>
    <name evidence="2" type="primary">LOC100905543</name>
</gene>
<dbReference type="AlphaFoldDB" id="A0AAJ6QW05"/>
<keyword evidence="1" id="KW-1185">Reference proteome</keyword>
<proteinExistence type="predicted"/>
<dbReference type="GeneID" id="100905543"/>
<accession>A0AAJ6QW05</accession>
<evidence type="ECO:0000313" key="1">
    <source>
        <dbReference type="Proteomes" id="UP000694867"/>
    </source>
</evidence>
<organism evidence="1 2">
    <name type="scientific">Galendromus occidentalis</name>
    <name type="common">western predatory mite</name>
    <dbReference type="NCBI Taxonomy" id="34638"/>
    <lineage>
        <taxon>Eukaryota</taxon>
        <taxon>Metazoa</taxon>
        <taxon>Ecdysozoa</taxon>
        <taxon>Arthropoda</taxon>
        <taxon>Chelicerata</taxon>
        <taxon>Arachnida</taxon>
        <taxon>Acari</taxon>
        <taxon>Parasitiformes</taxon>
        <taxon>Mesostigmata</taxon>
        <taxon>Gamasina</taxon>
        <taxon>Phytoseioidea</taxon>
        <taxon>Phytoseiidae</taxon>
        <taxon>Typhlodrominae</taxon>
        <taxon>Galendromus</taxon>
    </lineage>
</organism>
<dbReference type="RefSeq" id="XP_003745827.1">
    <property type="nucleotide sequence ID" value="XM_003745779.2"/>
</dbReference>
<dbReference type="Proteomes" id="UP000694867">
    <property type="component" value="Unplaced"/>
</dbReference>
<sequence>MRVEEVEDVSRVMNNLHLEVFVQPTNPLLPHLTPTVGENPLSWNKLSTIHFIGIQSVTELLSKVRKRIVTQLDSKTLLDISSAIEAIRIPSATLFNNTRRFPEGLYVAWIPALPMVQSLCLLQKLCVAKMPEQPLTCAKLLTVVENIENYIVALNIKGLGVFDRDKFETTVAHWKFNWSQLSYQYEVIEN</sequence>
<dbReference type="Pfam" id="PF00721">
    <property type="entry name" value="TMV_coat"/>
    <property type="match status" value="1"/>
</dbReference>
<name>A0AAJ6QW05_9ACAR</name>
<dbReference type="KEGG" id="goe:100905543"/>
<reference evidence="2" key="1">
    <citation type="submission" date="2025-08" db="UniProtKB">
        <authorList>
            <consortium name="RefSeq"/>
        </authorList>
    </citation>
    <scope>IDENTIFICATION</scope>
</reference>
<dbReference type="GO" id="GO:0005198">
    <property type="term" value="F:structural molecule activity"/>
    <property type="evidence" value="ECO:0007669"/>
    <property type="project" value="InterPro"/>
</dbReference>
<dbReference type="InterPro" id="IPR001337">
    <property type="entry name" value="TMV-like_coat"/>
</dbReference>
<protein>
    <submittedName>
        <fullName evidence="2">Uncharacterized protein LOC100905543</fullName>
    </submittedName>
</protein>